<dbReference type="RefSeq" id="XP_013905151.1">
    <property type="nucleotide sequence ID" value="XM_014049697.1"/>
</dbReference>
<dbReference type="GO" id="GO:0010167">
    <property type="term" value="P:response to nitrate"/>
    <property type="evidence" value="ECO:0007669"/>
    <property type="project" value="InterPro"/>
</dbReference>
<evidence type="ECO:0000313" key="2">
    <source>
        <dbReference type="EMBL" id="KIZ06132.1"/>
    </source>
</evidence>
<accession>A0A0D2N0T8</accession>
<keyword evidence="3" id="KW-1185">Reference proteome</keyword>
<name>A0A0D2N0T8_9CHLO</name>
<dbReference type="InterPro" id="IPR016605">
    <property type="entry name" value="Transptr_NO3_Nar2"/>
</dbReference>
<dbReference type="PANTHER" id="PTHR34806:SF1">
    <property type="entry name" value="HIGH-AFFINITY NITRATE TRANSPORTER 3.1"/>
    <property type="match status" value="1"/>
</dbReference>
<gene>
    <name evidence="2" type="ORF">MNEG_1817</name>
</gene>
<organism evidence="2 3">
    <name type="scientific">Monoraphidium neglectum</name>
    <dbReference type="NCBI Taxonomy" id="145388"/>
    <lineage>
        <taxon>Eukaryota</taxon>
        <taxon>Viridiplantae</taxon>
        <taxon>Chlorophyta</taxon>
        <taxon>core chlorophytes</taxon>
        <taxon>Chlorophyceae</taxon>
        <taxon>CS clade</taxon>
        <taxon>Sphaeropleales</taxon>
        <taxon>Selenastraceae</taxon>
        <taxon>Monoraphidium</taxon>
    </lineage>
</organism>
<keyword evidence="1" id="KW-0812">Transmembrane</keyword>
<dbReference type="STRING" id="145388.A0A0D2N0T8"/>
<dbReference type="KEGG" id="mng:MNEG_1817"/>
<protein>
    <submittedName>
        <fullName evidence="2">Uncharacterized protein</fullName>
    </submittedName>
</protein>
<evidence type="ECO:0000256" key="1">
    <source>
        <dbReference type="SAM" id="Phobius"/>
    </source>
</evidence>
<keyword evidence="1" id="KW-1133">Transmembrane helix</keyword>
<sequence length="128" mass="14030">MRLCFAKPFVVDRPWRKPGDVIDKDKACPQVIGTVPISATNNTYTATWAVTKSTPKATWYAQVFVECKNGTATGFCQYDTSVNQTYVGTQIIESTPVSMKVAVALCSAIAPVFLAAFFIKEQVLKKKA</sequence>
<dbReference type="GO" id="GO:0015706">
    <property type="term" value="P:nitrate transmembrane transport"/>
    <property type="evidence" value="ECO:0007669"/>
    <property type="project" value="InterPro"/>
</dbReference>
<dbReference type="AlphaFoldDB" id="A0A0D2N0T8"/>
<proteinExistence type="predicted"/>
<reference evidence="2 3" key="1">
    <citation type="journal article" date="2013" name="BMC Genomics">
        <title>Reconstruction of the lipid metabolism for the microalga Monoraphidium neglectum from its genome sequence reveals characteristics suitable for biofuel production.</title>
        <authorList>
            <person name="Bogen C."/>
            <person name="Al-Dilaimi A."/>
            <person name="Albersmeier A."/>
            <person name="Wichmann J."/>
            <person name="Grundmann M."/>
            <person name="Rupp O."/>
            <person name="Lauersen K.J."/>
            <person name="Blifernez-Klassen O."/>
            <person name="Kalinowski J."/>
            <person name="Goesmann A."/>
            <person name="Mussgnug J.H."/>
            <person name="Kruse O."/>
        </authorList>
    </citation>
    <scope>NUCLEOTIDE SEQUENCE [LARGE SCALE GENOMIC DNA]</scope>
    <source>
        <strain evidence="2 3">SAG 48.87</strain>
    </source>
</reference>
<dbReference type="Pfam" id="PF16974">
    <property type="entry name" value="NAR2"/>
    <property type="match status" value="1"/>
</dbReference>
<keyword evidence="1" id="KW-0472">Membrane</keyword>
<evidence type="ECO:0000313" key="3">
    <source>
        <dbReference type="Proteomes" id="UP000054498"/>
    </source>
</evidence>
<dbReference type="GeneID" id="25734695"/>
<feature type="transmembrane region" description="Helical" evidence="1">
    <location>
        <begin position="101"/>
        <end position="119"/>
    </location>
</feature>
<dbReference type="EMBL" id="KK100410">
    <property type="protein sequence ID" value="KIZ06132.1"/>
    <property type="molecule type" value="Genomic_DNA"/>
</dbReference>
<dbReference type="OrthoDB" id="2015470at2759"/>
<dbReference type="Proteomes" id="UP000054498">
    <property type="component" value="Unassembled WGS sequence"/>
</dbReference>
<dbReference type="PANTHER" id="PTHR34806">
    <property type="entry name" value="HIGH-AFFINITY NITRATE TRANSPORTER 3.2"/>
    <property type="match status" value="1"/>
</dbReference>